<feature type="region of interest" description="Disordered" evidence="1">
    <location>
        <begin position="64"/>
        <end position="91"/>
    </location>
</feature>
<evidence type="ECO:0000256" key="1">
    <source>
        <dbReference type="SAM" id="MobiDB-lite"/>
    </source>
</evidence>
<sequence length="146" mass="15658">LLTEEQSVPAISTSISNPPDLKFSSSVAPLSDAKSLGGHHPARAPPTPKRPVISHSAAFRLRHQAAKQQGGKNVRDLQSRSSLTTPSPLVSHSRVNTVTGLFGGNLISSSMETRKVPSHFTMTQLYQASKSATFVETKLFGTIRVL</sequence>
<feature type="compositionally biased region" description="Polar residues" evidence="1">
    <location>
        <begin position="1"/>
        <end position="28"/>
    </location>
</feature>
<protein>
    <submittedName>
        <fullName evidence="2">Protein kinase domain-containing protein</fullName>
    </submittedName>
</protein>
<evidence type="ECO:0000313" key="2">
    <source>
        <dbReference type="WBParaSite" id="HNAJ_0001241801-mRNA-1"/>
    </source>
</evidence>
<organism evidence="2">
    <name type="scientific">Rodentolepis nana</name>
    <name type="common">Dwarf tapeworm</name>
    <name type="synonym">Hymenolepis nana</name>
    <dbReference type="NCBI Taxonomy" id="102285"/>
    <lineage>
        <taxon>Eukaryota</taxon>
        <taxon>Metazoa</taxon>
        <taxon>Spiralia</taxon>
        <taxon>Lophotrochozoa</taxon>
        <taxon>Platyhelminthes</taxon>
        <taxon>Cestoda</taxon>
        <taxon>Eucestoda</taxon>
        <taxon>Cyclophyllidea</taxon>
        <taxon>Hymenolepididae</taxon>
        <taxon>Rodentolepis</taxon>
    </lineage>
</organism>
<name>A0A0R3TX30_RODNA</name>
<feature type="region of interest" description="Disordered" evidence="1">
    <location>
        <begin position="1"/>
        <end position="51"/>
    </location>
</feature>
<dbReference type="AlphaFoldDB" id="A0A0R3TX30"/>
<dbReference type="WBParaSite" id="HNAJ_0001241801-mRNA-1">
    <property type="protein sequence ID" value="HNAJ_0001241801-mRNA-1"/>
    <property type="gene ID" value="HNAJ_0001241801"/>
</dbReference>
<reference evidence="2" key="1">
    <citation type="submission" date="2017-02" db="UniProtKB">
        <authorList>
            <consortium name="WormBaseParasite"/>
        </authorList>
    </citation>
    <scope>IDENTIFICATION</scope>
</reference>
<accession>A0A0R3TX30</accession>
<feature type="compositionally biased region" description="Polar residues" evidence="1">
    <location>
        <begin position="79"/>
        <end position="91"/>
    </location>
</feature>
<proteinExistence type="predicted"/>